<evidence type="ECO:0000256" key="3">
    <source>
        <dbReference type="ARBA" id="ARBA00022840"/>
    </source>
</evidence>
<dbReference type="InterPro" id="IPR027417">
    <property type="entry name" value="P-loop_NTPase"/>
</dbReference>
<evidence type="ECO:0000313" key="6">
    <source>
        <dbReference type="Proteomes" id="UP001157167"/>
    </source>
</evidence>
<protein>
    <recommendedName>
        <fullName evidence="4">SF3 helicase domain-containing protein</fullName>
    </recommendedName>
</protein>
<organism evidence="5 6">
    <name type="scientific">Zoogloea oryzae</name>
    <dbReference type="NCBI Taxonomy" id="310767"/>
    <lineage>
        <taxon>Bacteria</taxon>
        <taxon>Pseudomonadati</taxon>
        <taxon>Pseudomonadota</taxon>
        <taxon>Betaproteobacteria</taxon>
        <taxon>Rhodocyclales</taxon>
        <taxon>Zoogloeaceae</taxon>
        <taxon>Zoogloea</taxon>
    </lineage>
</organism>
<proteinExistence type="predicted"/>
<reference evidence="6" key="1">
    <citation type="journal article" date="2019" name="Int. J. Syst. Evol. Microbiol.">
        <title>The Global Catalogue of Microorganisms (GCM) 10K type strain sequencing project: providing services to taxonomists for standard genome sequencing and annotation.</title>
        <authorList>
            <consortium name="The Broad Institute Genomics Platform"/>
            <consortium name="The Broad Institute Genome Sequencing Center for Infectious Disease"/>
            <person name="Wu L."/>
            <person name="Ma J."/>
        </authorList>
    </citation>
    <scope>NUCLEOTIDE SEQUENCE [LARGE SCALE GENOMIC DNA]</scope>
    <source>
        <strain evidence="6">NBRC 102407</strain>
    </source>
</reference>
<dbReference type="SMART" id="SM00885">
    <property type="entry name" value="D5_N"/>
    <property type="match status" value="1"/>
</dbReference>
<dbReference type="PANTHER" id="PTHR35372:SF2">
    <property type="entry name" value="SF3 HELICASE DOMAIN-CONTAINING PROTEIN"/>
    <property type="match status" value="1"/>
</dbReference>
<dbReference type="NCBIfam" id="TIGR01613">
    <property type="entry name" value="primase_Cterm"/>
    <property type="match status" value="1"/>
</dbReference>
<keyword evidence="1" id="KW-0547">Nucleotide-binding</keyword>
<keyword evidence="6" id="KW-1185">Reference proteome</keyword>
<dbReference type="PANTHER" id="PTHR35372">
    <property type="entry name" value="ATP BINDING PROTEIN-RELATED"/>
    <property type="match status" value="1"/>
</dbReference>
<feature type="domain" description="SF3 helicase" evidence="4">
    <location>
        <begin position="475"/>
        <end position="629"/>
    </location>
</feature>
<evidence type="ECO:0000259" key="4">
    <source>
        <dbReference type="PROSITE" id="PS51206"/>
    </source>
</evidence>
<dbReference type="InterPro" id="IPR006500">
    <property type="entry name" value="Helicase_put_C_phage/plasmid"/>
</dbReference>
<evidence type="ECO:0000256" key="2">
    <source>
        <dbReference type="ARBA" id="ARBA00022801"/>
    </source>
</evidence>
<name>A0ABQ6F9L1_9RHOO</name>
<dbReference type="Proteomes" id="UP001157167">
    <property type="component" value="Unassembled WGS sequence"/>
</dbReference>
<dbReference type="Pfam" id="PF08706">
    <property type="entry name" value="D5_N"/>
    <property type="match status" value="1"/>
</dbReference>
<dbReference type="EMBL" id="BSPX01000007">
    <property type="protein sequence ID" value="GLT21342.1"/>
    <property type="molecule type" value="Genomic_DNA"/>
</dbReference>
<dbReference type="RefSeq" id="WP_284186795.1">
    <property type="nucleotide sequence ID" value="NZ_BSPX01000007.1"/>
</dbReference>
<sequence>MDSKKQSLTPWCAAKTFTISAFKNEKDNVPKCRDLTWSEFAAIFGKHCITPSKAGTSSWSPTAYEGGATRKNESVTHLSMAVIDVDNGTPVEDVEHMLGGITYLIHSTYNHTVEKPKYRVILPLAEPVEASAWRGVWDRINHWLGGINDAATKDPARIYYIPSCHKDAKDRINRVGHGALLSLDMLPHIPAAATSQTQTTPPSPIQRSTNDHELGTLEELGEVLSRCNFIKWASHPDNQANVSEPLWKAMQTNMCQFEEGDQAIHAASRRHPDYDETQTEARIERFRESSKPETCKRIQTLGFKDCPLRGCVLPSGVVTKAPAGLGTWARLGQEDERPEILDAFLRRCFPQGLVFVGGSFYGYRDGYWPRLDVQAEVVRTVAQFYGKLAERKKISELLALLEAFQAETEGNVQPDRTVLCLRNGAFDTSTCELLPHDPAYRHKTKIDISWTPDASCLRWQQFLEEIFAPDSDKSEKINFLQEWFGYCLVPDNSQHKFVWMVGGGGNGKSVLLNTLTYLVGSENISNAHIEALDKTFVRAELQDKLLNISSEMSASATMADSHLKAIVSGDVLQAERKYQDSFSFRPFVRLIAATNHLPRLLDLSTGFFRRAIILNFNRQFGEQDRDVNLEGNLKEELPGILRWALDGLARLRQQGRFTTVPSSESSLATYKADSDTEGLFAKDMLTISEADYGSTPKSVYDCYTKWCGDNGFKAKSIVGLGRRLSGLGFTKIRRSKGDCWNVVVNGYADAPPETAATSGMAKTTVTSLQFAANNTFKAKFKI</sequence>
<dbReference type="InterPro" id="IPR045455">
    <property type="entry name" value="NrS-1_pol-like_helicase"/>
</dbReference>
<dbReference type="InterPro" id="IPR051620">
    <property type="entry name" value="ORF904-like_C"/>
</dbReference>
<dbReference type="Gene3D" id="3.40.50.300">
    <property type="entry name" value="P-loop containing nucleotide triphosphate hydrolases"/>
    <property type="match status" value="1"/>
</dbReference>
<dbReference type="SUPFAM" id="SSF52540">
    <property type="entry name" value="P-loop containing nucleoside triphosphate hydrolases"/>
    <property type="match status" value="1"/>
</dbReference>
<comment type="caution">
    <text evidence="5">The sequence shown here is derived from an EMBL/GenBank/DDBJ whole genome shotgun (WGS) entry which is preliminary data.</text>
</comment>
<dbReference type="Pfam" id="PF19263">
    <property type="entry name" value="DUF5906"/>
    <property type="match status" value="1"/>
</dbReference>
<keyword evidence="3" id="KW-0067">ATP-binding</keyword>
<evidence type="ECO:0000256" key="1">
    <source>
        <dbReference type="ARBA" id="ARBA00022741"/>
    </source>
</evidence>
<accession>A0ABQ6F9L1</accession>
<dbReference type="InterPro" id="IPR014818">
    <property type="entry name" value="Phage/plasmid_primase_P4_C"/>
</dbReference>
<gene>
    <name evidence="5" type="ORF">GCM10007933_07940</name>
</gene>
<keyword evidence="2" id="KW-0378">Hydrolase</keyword>
<dbReference type="PROSITE" id="PS51206">
    <property type="entry name" value="SF3_HELICASE_1"/>
    <property type="match status" value="1"/>
</dbReference>
<evidence type="ECO:0000313" key="5">
    <source>
        <dbReference type="EMBL" id="GLT21342.1"/>
    </source>
</evidence>
<dbReference type="InterPro" id="IPR014015">
    <property type="entry name" value="Helicase_SF3_DNA-vir"/>
</dbReference>